<sequence>MTNSMIEVLDEYRESTSGNPTMGDNQNHYHPTTLNGDEDEDNVLNIAHALLASVGNERHVQHVQQTWCSRILGHQEGWAPQIATMCNAFLEYKNSNPMSYPFHDSDDSEGKPSLLIMLVDIHDGEHRGCIPVLPADMFPAVSLMCTGYISPSPIMPTIAFSV</sequence>
<organism evidence="2 3">
    <name type="scientific">Hydnum rufescens UP504</name>
    <dbReference type="NCBI Taxonomy" id="1448309"/>
    <lineage>
        <taxon>Eukaryota</taxon>
        <taxon>Fungi</taxon>
        <taxon>Dikarya</taxon>
        <taxon>Basidiomycota</taxon>
        <taxon>Agaricomycotina</taxon>
        <taxon>Agaricomycetes</taxon>
        <taxon>Cantharellales</taxon>
        <taxon>Hydnaceae</taxon>
        <taxon>Hydnum</taxon>
    </lineage>
</organism>
<comment type="caution">
    <text evidence="2">The sequence shown here is derived from an EMBL/GenBank/DDBJ whole genome shotgun (WGS) entry which is preliminary data.</text>
</comment>
<accession>A0A9P6B426</accession>
<name>A0A9P6B426_9AGAM</name>
<protein>
    <submittedName>
        <fullName evidence="2">Uncharacterized protein</fullName>
    </submittedName>
</protein>
<evidence type="ECO:0000313" key="2">
    <source>
        <dbReference type="EMBL" id="KAF9517094.1"/>
    </source>
</evidence>
<reference evidence="2" key="1">
    <citation type="journal article" date="2020" name="Nat. Commun.">
        <title>Large-scale genome sequencing of mycorrhizal fungi provides insights into the early evolution of symbiotic traits.</title>
        <authorList>
            <person name="Miyauchi S."/>
            <person name="Kiss E."/>
            <person name="Kuo A."/>
            <person name="Drula E."/>
            <person name="Kohler A."/>
            <person name="Sanchez-Garcia M."/>
            <person name="Morin E."/>
            <person name="Andreopoulos B."/>
            <person name="Barry K.W."/>
            <person name="Bonito G."/>
            <person name="Buee M."/>
            <person name="Carver A."/>
            <person name="Chen C."/>
            <person name="Cichocki N."/>
            <person name="Clum A."/>
            <person name="Culley D."/>
            <person name="Crous P.W."/>
            <person name="Fauchery L."/>
            <person name="Girlanda M."/>
            <person name="Hayes R.D."/>
            <person name="Keri Z."/>
            <person name="LaButti K."/>
            <person name="Lipzen A."/>
            <person name="Lombard V."/>
            <person name="Magnuson J."/>
            <person name="Maillard F."/>
            <person name="Murat C."/>
            <person name="Nolan M."/>
            <person name="Ohm R.A."/>
            <person name="Pangilinan J."/>
            <person name="Pereira M.F."/>
            <person name="Perotto S."/>
            <person name="Peter M."/>
            <person name="Pfister S."/>
            <person name="Riley R."/>
            <person name="Sitrit Y."/>
            <person name="Stielow J.B."/>
            <person name="Szollosi G."/>
            <person name="Zifcakova L."/>
            <person name="Stursova M."/>
            <person name="Spatafora J.W."/>
            <person name="Tedersoo L."/>
            <person name="Vaario L.M."/>
            <person name="Yamada A."/>
            <person name="Yan M."/>
            <person name="Wang P."/>
            <person name="Xu J."/>
            <person name="Bruns T."/>
            <person name="Baldrian P."/>
            <person name="Vilgalys R."/>
            <person name="Dunand C."/>
            <person name="Henrissat B."/>
            <person name="Grigoriev I.V."/>
            <person name="Hibbett D."/>
            <person name="Nagy L.G."/>
            <person name="Martin F.M."/>
        </authorList>
    </citation>
    <scope>NUCLEOTIDE SEQUENCE</scope>
    <source>
        <strain evidence="2">UP504</strain>
    </source>
</reference>
<dbReference type="EMBL" id="MU128934">
    <property type="protein sequence ID" value="KAF9517094.1"/>
    <property type="molecule type" value="Genomic_DNA"/>
</dbReference>
<gene>
    <name evidence="2" type="ORF">BS47DRAFT_568450</name>
</gene>
<keyword evidence="3" id="KW-1185">Reference proteome</keyword>
<feature type="compositionally biased region" description="Polar residues" evidence="1">
    <location>
        <begin position="15"/>
        <end position="35"/>
    </location>
</feature>
<proteinExistence type="predicted"/>
<evidence type="ECO:0000256" key="1">
    <source>
        <dbReference type="SAM" id="MobiDB-lite"/>
    </source>
</evidence>
<dbReference type="AlphaFoldDB" id="A0A9P6B426"/>
<dbReference type="Proteomes" id="UP000886523">
    <property type="component" value="Unassembled WGS sequence"/>
</dbReference>
<evidence type="ECO:0000313" key="3">
    <source>
        <dbReference type="Proteomes" id="UP000886523"/>
    </source>
</evidence>
<feature type="region of interest" description="Disordered" evidence="1">
    <location>
        <begin position="1"/>
        <end position="36"/>
    </location>
</feature>